<evidence type="ECO:0000313" key="1">
    <source>
        <dbReference type="EMBL" id="AYD45329.1"/>
    </source>
</evidence>
<dbReference type="GeneID" id="82552534"/>
<name>A0A8D4SPE6_9GAMM</name>
<dbReference type="RefSeq" id="WP_120011511.1">
    <property type="nucleotide sequence ID" value="NZ_CP032482.1"/>
</dbReference>
<sequence>MNNQKPELHENIDDLLSQMNEEDANKFMDYMDVQDVNGINSTIKKYGYVYVIPISNIISNEAVDNLFGGKEEVIIPLLMNSLSDAAKKIKENSEFSKGKSINQVNSISELRALDESMNKKKLANQYISALLNEELNAIMKAKLILESAGCDYISSELNVIIDKMTINLLLTNPINAIKKKEIISEDRRKAGKGNISPHKNTAIKIAKDTWDKYPNASQGGMADELFHYFREKRNDNPASGAIKSWLSESGLNPNITPKNRKFKLVIKE</sequence>
<dbReference type="Proteomes" id="UP000265864">
    <property type="component" value="Chromosome"/>
</dbReference>
<protein>
    <submittedName>
        <fullName evidence="1">Uncharacterized protein</fullName>
    </submittedName>
</protein>
<dbReference type="EMBL" id="CP032482">
    <property type="protein sequence ID" value="AYD45329.1"/>
    <property type="molecule type" value="Genomic_DNA"/>
</dbReference>
<dbReference type="AlphaFoldDB" id="A0A8D4SPE6"/>
<gene>
    <name evidence="1" type="ORF">DXZ79_17505</name>
</gene>
<accession>A0A8D4SPE6</accession>
<organism evidence="1 2">
    <name type="scientific">Yersinia rochesterensis</name>
    <dbReference type="NCBI Taxonomy" id="1604335"/>
    <lineage>
        <taxon>Bacteria</taxon>
        <taxon>Pseudomonadati</taxon>
        <taxon>Pseudomonadota</taxon>
        <taxon>Gammaproteobacteria</taxon>
        <taxon>Enterobacterales</taxon>
        <taxon>Yersiniaceae</taxon>
        <taxon>Yersinia</taxon>
    </lineage>
</organism>
<proteinExistence type="predicted"/>
<reference evidence="1 2" key="1">
    <citation type="submission" date="2018-09" db="EMBL/GenBank/DDBJ databases">
        <title>Yersinia kristensenii subsp. rochesterensis subsp. nov., Isolated from Human Feces.</title>
        <authorList>
            <person name="Cunningham S.A."/>
            <person name="Jeraldo P."/>
            <person name="Patel R."/>
        </authorList>
    </citation>
    <scope>NUCLEOTIDE SEQUENCE [LARGE SCALE GENOMIC DNA]</scope>
    <source>
        <strain evidence="1 2">ATCC BAA-2637</strain>
    </source>
</reference>
<evidence type="ECO:0000313" key="2">
    <source>
        <dbReference type="Proteomes" id="UP000265864"/>
    </source>
</evidence>